<keyword evidence="3" id="KW-1185">Reference proteome</keyword>
<evidence type="ECO:0000313" key="3">
    <source>
        <dbReference type="Proteomes" id="UP001205311"/>
    </source>
</evidence>
<protein>
    <submittedName>
        <fullName evidence="2">Cyclopropane fatty-acyl-phospholipid synthase</fullName>
    </submittedName>
</protein>
<accession>A0ABT1HMH3</accession>
<dbReference type="InterPro" id="IPR041698">
    <property type="entry name" value="Methyltransf_25"/>
</dbReference>
<dbReference type="Pfam" id="PF13649">
    <property type="entry name" value="Methyltransf_25"/>
    <property type="match status" value="1"/>
</dbReference>
<evidence type="ECO:0000259" key="1">
    <source>
        <dbReference type="Pfam" id="PF13649"/>
    </source>
</evidence>
<evidence type="ECO:0000313" key="2">
    <source>
        <dbReference type="EMBL" id="MCP2256709.1"/>
    </source>
</evidence>
<feature type="domain" description="Methyltransferase" evidence="1">
    <location>
        <begin position="57"/>
        <end position="151"/>
    </location>
</feature>
<sequence>MRAVIEQHIADRVRVDAFPRSAKYDPQWQLDNMMGPNALWLAESLSGLLRWEPGMRVLDLGCGRAMTSVFLAREFGLRVWAADLWVPPTENWERVREAGLADSVYPVHVEAHDMPFPHGFFDAIVSLDSYHYFGTDDLYLEYLLRFLRPGGQLGIVVPGLTEELSEVPEWLEPHFEPEFWSFHSPEWWRRHWSRWGTVDVHVADMLPDGWRHWLHWAEVCVEAQAGPRPDLTEREVPLLRADAGRTLGFARVVATKR</sequence>
<name>A0ABT1HMH3_STRSD</name>
<dbReference type="EMBL" id="JAMTCP010000002">
    <property type="protein sequence ID" value="MCP2256709.1"/>
    <property type="molecule type" value="Genomic_DNA"/>
</dbReference>
<proteinExistence type="predicted"/>
<comment type="caution">
    <text evidence="2">The sequence shown here is derived from an EMBL/GenBank/DDBJ whole genome shotgun (WGS) entry which is preliminary data.</text>
</comment>
<gene>
    <name evidence="2" type="ORF">LX15_000392</name>
</gene>
<dbReference type="SUPFAM" id="SSF53335">
    <property type="entry name" value="S-adenosyl-L-methionine-dependent methyltransferases"/>
    <property type="match status" value="1"/>
</dbReference>
<organism evidence="2 3">
    <name type="scientific">Streptoalloteichus tenebrarius (strain ATCC 17920 / DSM 40477 / JCM 4838 / CBS 697.72 / NBRC 16177 / NCIMB 11028 / NRRL B-12390 / A12253. 1 / ISP 5477)</name>
    <name type="common">Streptomyces tenebrarius</name>
    <dbReference type="NCBI Taxonomy" id="1933"/>
    <lineage>
        <taxon>Bacteria</taxon>
        <taxon>Bacillati</taxon>
        <taxon>Actinomycetota</taxon>
        <taxon>Actinomycetes</taxon>
        <taxon>Pseudonocardiales</taxon>
        <taxon>Pseudonocardiaceae</taxon>
        <taxon>Streptoalloteichus</taxon>
    </lineage>
</organism>
<dbReference type="Proteomes" id="UP001205311">
    <property type="component" value="Unassembled WGS sequence"/>
</dbReference>
<dbReference type="InterPro" id="IPR029063">
    <property type="entry name" value="SAM-dependent_MTases_sf"/>
</dbReference>
<reference evidence="2 3" key="1">
    <citation type="submission" date="2022-06" db="EMBL/GenBank/DDBJ databases">
        <title>Genomic Encyclopedia of Archaeal and Bacterial Type Strains, Phase II (KMG-II): from individual species to whole genera.</title>
        <authorList>
            <person name="Goeker M."/>
        </authorList>
    </citation>
    <scope>NUCLEOTIDE SEQUENCE [LARGE SCALE GENOMIC DNA]</scope>
    <source>
        <strain evidence="2 3">DSM 40477</strain>
    </source>
</reference>
<dbReference type="CDD" id="cd02440">
    <property type="entry name" value="AdoMet_MTases"/>
    <property type="match status" value="1"/>
</dbReference>
<dbReference type="InterPro" id="IPR050447">
    <property type="entry name" value="Erg6_SMT_methyltransf"/>
</dbReference>
<dbReference type="PANTHER" id="PTHR44068:SF11">
    <property type="entry name" value="GERANYL DIPHOSPHATE 2-C-METHYLTRANSFERASE"/>
    <property type="match status" value="1"/>
</dbReference>
<dbReference type="Gene3D" id="3.40.50.150">
    <property type="entry name" value="Vaccinia Virus protein VP39"/>
    <property type="match status" value="1"/>
</dbReference>
<dbReference type="PANTHER" id="PTHR44068">
    <property type="entry name" value="ZGC:194242"/>
    <property type="match status" value="1"/>
</dbReference>